<proteinExistence type="predicted"/>
<evidence type="ECO:0000313" key="1">
    <source>
        <dbReference type="EMBL" id="PKV80879.1"/>
    </source>
</evidence>
<evidence type="ECO:0000313" key="2">
    <source>
        <dbReference type="Proteomes" id="UP000233766"/>
    </source>
</evidence>
<name>A0A2N3VGX1_9NOCA</name>
<protein>
    <submittedName>
        <fullName evidence="1">Uncharacterized protein</fullName>
    </submittedName>
</protein>
<dbReference type="RefSeq" id="WP_211300433.1">
    <property type="nucleotide sequence ID" value="NZ_PJMW01000002.1"/>
</dbReference>
<comment type="caution">
    <text evidence="1">The sequence shown here is derived from an EMBL/GenBank/DDBJ whole genome shotgun (WGS) entry which is preliminary data.</text>
</comment>
<organism evidence="1 2">
    <name type="scientific">Nocardia fluminea</name>
    <dbReference type="NCBI Taxonomy" id="134984"/>
    <lineage>
        <taxon>Bacteria</taxon>
        <taxon>Bacillati</taxon>
        <taxon>Actinomycetota</taxon>
        <taxon>Actinomycetes</taxon>
        <taxon>Mycobacteriales</taxon>
        <taxon>Nocardiaceae</taxon>
        <taxon>Nocardia</taxon>
    </lineage>
</organism>
<reference evidence="1 2" key="1">
    <citation type="submission" date="2017-12" db="EMBL/GenBank/DDBJ databases">
        <title>Sequencing the genomes of 1000 Actinobacteria strains.</title>
        <authorList>
            <person name="Klenk H.-P."/>
        </authorList>
    </citation>
    <scope>NUCLEOTIDE SEQUENCE [LARGE SCALE GENOMIC DNA]</scope>
    <source>
        <strain evidence="1 2">DSM 44489</strain>
    </source>
</reference>
<accession>A0A2N3VGX1</accession>
<dbReference type="Proteomes" id="UP000233766">
    <property type="component" value="Unassembled WGS sequence"/>
</dbReference>
<keyword evidence="2" id="KW-1185">Reference proteome</keyword>
<dbReference type="AlphaFoldDB" id="A0A2N3VGX1"/>
<sequence>MSMKYVRDYYAVPAKRGRRVRYTGEGEPRLGTITSARQGGLRIRLDGDKRSLPFHPTWELEYLTEEKTDA</sequence>
<gene>
    <name evidence="1" type="ORF">ATK86_5316</name>
</gene>
<dbReference type="EMBL" id="PJMW01000002">
    <property type="protein sequence ID" value="PKV80879.1"/>
    <property type="molecule type" value="Genomic_DNA"/>
</dbReference>